<keyword evidence="3" id="KW-1185">Reference proteome</keyword>
<evidence type="ECO:0008006" key="4">
    <source>
        <dbReference type="Google" id="ProtNLM"/>
    </source>
</evidence>
<accession>A0ABQ1V4V5</accession>
<gene>
    <name evidence="2" type="ORF">GCM10007298_38430</name>
</gene>
<evidence type="ECO:0000313" key="2">
    <source>
        <dbReference type="EMBL" id="GGF39048.1"/>
    </source>
</evidence>
<comment type="caution">
    <text evidence="2">The sequence shown here is derived from an EMBL/GenBank/DDBJ whole genome shotgun (WGS) entry which is preliminary data.</text>
</comment>
<feature type="region of interest" description="Disordered" evidence="1">
    <location>
        <begin position="450"/>
        <end position="484"/>
    </location>
</feature>
<dbReference type="InterPro" id="IPR021145">
    <property type="entry name" value="Portal_protein_SPP1_Gp6-like"/>
</dbReference>
<sequence length="484" mass="53300">MIPRLAIPGLDDADAQTLATLMNQLDAKSIRNVLRTDYYESRYRFRDLMISTPPQLRDKIEAVLDWPAKSVDLLSQRVMIDGFVSSDASPADLGVDELWRSNNLDVRAPQAHDSALIHACAFVCVTLGDVASGEPPVIMSPVSALNGTALWDVRRQRLSAALEIVDRAVDGGQPTVMVMYLPDRVVTLEQQRVGGNWNVTTRPHRLGRVPVEPMPYRPHLDRPFGRSRISRPIMSITDSALRTVVRSEIGAEFFAAPRLAALNMPKDAFEDGGWNALLSRALVVDAPAQDDLDADPNFQPSIQQLQQISMQPHVEQLRMFATLFASAASLPLDAVGIVQDNPSSAEAIEKAEKNLTLEAERTGSMFASAWTRAMQTAYMMANDRPDAPEVASLRAKPRDPRMTSKAAAADTMLKQIAVIPWLAETEVALEQLGYDRPTIDRLLAERRRANGGSVLERLRQQSPVVVSNASNDDGATQPVDQPQR</sequence>
<reference evidence="3" key="1">
    <citation type="journal article" date="2019" name="Int. J. Syst. Evol. Microbiol.">
        <title>The Global Catalogue of Microorganisms (GCM) 10K type strain sequencing project: providing services to taxonomists for standard genome sequencing and annotation.</title>
        <authorList>
            <consortium name="The Broad Institute Genomics Platform"/>
            <consortium name="The Broad Institute Genome Sequencing Center for Infectious Disease"/>
            <person name="Wu L."/>
            <person name="Ma J."/>
        </authorList>
    </citation>
    <scope>NUCLEOTIDE SEQUENCE [LARGE SCALE GENOMIC DNA]</scope>
    <source>
        <strain evidence="3">CCM 7855</strain>
    </source>
</reference>
<name>A0ABQ1V4V5_9NOCA</name>
<dbReference type="Pfam" id="PF05133">
    <property type="entry name" value="SPP1_portal"/>
    <property type="match status" value="1"/>
</dbReference>
<evidence type="ECO:0000256" key="1">
    <source>
        <dbReference type="SAM" id="MobiDB-lite"/>
    </source>
</evidence>
<proteinExistence type="predicted"/>
<dbReference type="EMBL" id="BMCS01000003">
    <property type="protein sequence ID" value="GGF39048.1"/>
    <property type="molecule type" value="Genomic_DNA"/>
</dbReference>
<dbReference type="RefSeq" id="WP_188491987.1">
    <property type="nucleotide sequence ID" value="NZ_BMCS01000003.1"/>
</dbReference>
<organism evidence="2 3">
    <name type="scientific">Williamsia phyllosphaerae</name>
    <dbReference type="NCBI Taxonomy" id="885042"/>
    <lineage>
        <taxon>Bacteria</taxon>
        <taxon>Bacillati</taxon>
        <taxon>Actinomycetota</taxon>
        <taxon>Actinomycetes</taxon>
        <taxon>Mycobacteriales</taxon>
        <taxon>Nocardiaceae</taxon>
        <taxon>Williamsia</taxon>
    </lineage>
</organism>
<dbReference type="Proteomes" id="UP000632454">
    <property type="component" value="Unassembled WGS sequence"/>
</dbReference>
<protein>
    <recommendedName>
        <fullName evidence="4">Phage portal protein, SPP1 Gp6-like</fullName>
    </recommendedName>
</protein>
<evidence type="ECO:0000313" key="3">
    <source>
        <dbReference type="Proteomes" id="UP000632454"/>
    </source>
</evidence>
<feature type="compositionally biased region" description="Polar residues" evidence="1">
    <location>
        <begin position="460"/>
        <end position="484"/>
    </location>
</feature>